<accession>A0ABP0AP61</accession>
<organism evidence="5 6">
    <name type="scientific">Sporothrix eucalyptigena</name>
    <dbReference type="NCBI Taxonomy" id="1812306"/>
    <lineage>
        <taxon>Eukaryota</taxon>
        <taxon>Fungi</taxon>
        <taxon>Dikarya</taxon>
        <taxon>Ascomycota</taxon>
        <taxon>Pezizomycotina</taxon>
        <taxon>Sordariomycetes</taxon>
        <taxon>Sordariomycetidae</taxon>
        <taxon>Ophiostomatales</taxon>
        <taxon>Ophiostomataceae</taxon>
        <taxon>Sporothrix</taxon>
    </lineage>
</organism>
<dbReference type="Gene3D" id="3.20.20.80">
    <property type="entry name" value="Glycosidases"/>
    <property type="match status" value="1"/>
</dbReference>
<dbReference type="InterPro" id="IPR017853">
    <property type="entry name" value="GH"/>
</dbReference>
<comment type="similarity">
    <text evidence="1 4">Belongs to the glycosyl hydrolase 1 family.</text>
</comment>
<protein>
    <recommendedName>
        <fullName evidence="7">Beta-glucosidase</fullName>
    </recommendedName>
</protein>
<keyword evidence="2" id="KW-0378">Hydrolase</keyword>
<dbReference type="PANTHER" id="PTHR10353:SF36">
    <property type="entry name" value="LP05116P"/>
    <property type="match status" value="1"/>
</dbReference>
<evidence type="ECO:0008006" key="7">
    <source>
        <dbReference type="Google" id="ProtNLM"/>
    </source>
</evidence>
<evidence type="ECO:0000256" key="1">
    <source>
        <dbReference type="ARBA" id="ARBA00010838"/>
    </source>
</evidence>
<dbReference type="InterPro" id="IPR001360">
    <property type="entry name" value="Glyco_hydro_1"/>
</dbReference>
<evidence type="ECO:0000256" key="2">
    <source>
        <dbReference type="ARBA" id="ARBA00022801"/>
    </source>
</evidence>
<dbReference type="InterPro" id="IPR033132">
    <property type="entry name" value="GH_1_N_CS"/>
</dbReference>
<sequence>MAQEASMFSANDVVTSLSNGMGHDKPVEELELPPGFCWGVATAAYQIEGAVAQDGKGKSIWDTFTHLEPSRTNGENADITCDHYNRMPEDVALMASLGVEVYRFSISWPRIIPLGGRNDPVNEKGIAFYSSLIDHLLASNITPVVTLYHWDAPQAIYDRYRAFLDTTEYRADFLRYARVCFTHFGDRVKTWITYNEPYIISIFAHLNGTLAPGHCRATNHATGTEPWRVGHTVILSHADVASLYAAEFQPAQQGSVSVVLNGHFYEPFDAACPADRAAAENRMLFYIGWFGDPLFLGEDYPAQMRAYLKDRLPVFTEEDRDLLRRTAPLNKFYGMNHYSSKYARALSTPPEDDDWTGNVEETSVNSEGQEIGPRSGLAWLRVAPQGFRKLLRWVWKRYGRPIIITENGCPCPGEMDAAVAVDDRFRQRYFGLYLDAISRAIYEDGVRVDAYYAWSFLDNFGLFSPKPPVSRLS</sequence>
<dbReference type="EMBL" id="CAWUHD010000002">
    <property type="protein sequence ID" value="CAK7209050.1"/>
    <property type="molecule type" value="Genomic_DNA"/>
</dbReference>
<evidence type="ECO:0000313" key="6">
    <source>
        <dbReference type="Proteomes" id="UP001642482"/>
    </source>
</evidence>
<reference evidence="5 6" key="1">
    <citation type="submission" date="2024-01" db="EMBL/GenBank/DDBJ databases">
        <authorList>
            <person name="Allen C."/>
            <person name="Tagirdzhanova G."/>
        </authorList>
    </citation>
    <scope>NUCLEOTIDE SEQUENCE [LARGE SCALE GENOMIC DNA]</scope>
</reference>
<gene>
    <name evidence="5" type="ORF">SEUCBS140593_000363</name>
</gene>
<comment type="caution">
    <text evidence="5">The sequence shown here is derived from an EMBL/GenBank/DDBJ whole genome shotgun (WGS) entry which is preliminary data.</text>
</comment>
<name>A0ABP0AP61_9PEZI</name>
<dbReference type="SUPFAM" id="SSF51445">
    <property type="entry name" value="(Trans)glycosidases"/>
    <property type="match status" value="1"/>
</dbReference>
<evidence type="ECO:0000313" key="5">
    <source>
        <dbReference type="EMBL" id="CAK7209050.1"/>
    </source>
</evidence>
<evidence type="ECO:0000256" key="3">
    <source>
        <dbReference type="ARBA" id="ARBA00023295"/>
    </source>
</evidence>
<evidence type="ECO:0000256" key="4">
    <source>
        <dbReference type="RuleBase" id="RU003690"/>
    </source>
</evidence>
<keyword evidence="6" id="KW-1185">Reference proteome</keyword>
<dbReference type="Proteomes" id="UP001642482">
    <property type="component" value="Unassembled WGS sequence"/>
</dbReference>
<dbReference type="PROSITE" id="PS00653">
    <property type="entry name" value="GLYCOSYL_HYDROL_F1_2"/>
    <property type="match status" value="1"/>
</dbReference>
<dbReference type="Pfam" id="PF00232">
    <property type="entry name" value="Glyco_hydro_1"/>
    <property type="match status" value="1"/>
</dbReference>
<proteinExistence type="inferred from homology"/>
<dbReference type="PANTHER" id="PTHR10353">
    <property type="entry name" value="GLYCOSYL HYDROLASE"/>
    <property type="match status" value="1"/>
</dbReference>
<keyword evidence="3" id="KW-0326">Glycosidase</keyword>
<dbReference type="PRINTS" id="PR00131">
    <property type="entry name" value="GLHYDRLASE1"/>
</dbReference>